<keyword evidence="8" id="KW-1185">Reference proteome</keyword>
<dbReference type="Gene3D" id="1.10.760.10">
    <property type="entry name" value="Cytochrome c-like domain"/>
    <property type="match status" value="1"/>
</dbReference>
<dbReference type="Proteomes" id="UP001139461">
    <property type="component" value="Unassembled WGS sequence"/>
</dbReference>
<name>A0A9X1QX49_9FLAO</name>
<evidence type="ECO:0000259" key="6">
    <source>
        <dbReference type="PROSITE" id="PS51007"/>
    </source>
</evidence>
<feature type="chain" id="PRO_5040856707" evidence="5">
    <location>
        <begin position="23"/>
        <end position="157"/>
    </location>
</feature>
<organism evidence="7 8">
    <name type="scientific">Aequorivita vitellina</name>
    <dbReference type="NCBI Taxonomy" id="2874475"/>
    <lineage>
        <taxon>Bacteria</taxon>
        <taxon>Pseudomonadati</taxon>
        <taxon>Bacteroidota</taxon>
        <taxon>Flavobacteriia</taxon>
        <taxon>Flavobacteriales</taxon>
        <taxon>Flavobacteriaceae</taxon>
        <taxon>Aequorivita</taxon>
    </lineage>
</organism>
<keyword evidence="2 4" id="KW-0479">Metal-binding</keyword>
<dbReference type="Pfam" id="PF00034">
    <property type="entry name" value="Cytochrom_C"/>
    <property type="match status" value="1"/>
</dbReference>
<feature type="signal peptide" evidence="5">
    <location>
        <begin position="1"/>
        <end position="22"/>
    </location>
</feature>
<dbReference type="PROSITE" id="PS51007">
    <property type="entry name" value="CYTC"/>
    <property type="match status" value="1"/>
</dbReference>
<feature type="domain" description="Cytochrome c" evidence="6">
    <location>
        <begin position="69"/>
        <end position="157"/>
    </location>
</feature>
<dbReference type="InterPro" id="IPR009056">
    <property type="entry name" value="Cyt_c-like_dom"/>
</dbReference>
<accession>A0A9X1QX49</accession>
<evidence type="ECO:0000313" key="7">
    <source>
        <dbReference type="EMBL" id="MCG2419439.1"/>
    </source>
</evidence>
<evidence type="ECO:0000256" key="4">
    <source>
        <dbReference type="PROSITE-ProRule" id="PRU00433"/>
    </source>
</evidence>
<dbReference type="SUPFAM" id="SSF46626">
    <property type="entry name" value="Cytochrome c"/>
    <property type="match status" value="1"/>
</dbReference>
<keyword evidence="5" id="KW-0732">Signal</keyword>
<proteinExistence type="predicted"/>
<gene>
    <name evidence="7" type="ORF">K8089_10420</name>
</gene>
<evidence type="ECO:0000256" key="2">
    <source>
        <dbReference type="ARBA" id="ARBA00022723"/>
    </source>
</evidence>
<dbReference type="EMBL" id="JAIRBA010000019">
    <property type="protein sequence ID" value="MCG2419439.1"/>
    <property type="molecule type" value="Genomic_DNA"/>
</dbReference>
<dbReference type="AlphaFoldDB" id="A0A9X1QX49"/>
<dbReference type="RefSeq" id="WP_237603225.1">
    <property type="nucleotide sequence ID" value="NZ_JAIRBA010000019.1"/>
</dbReference>
<dbReference type="GO" id="GO:0020037">
    <property type="term" value="F:heme binding"/>
    <property type="evidence" value="ECO:0007669"/>
    <property type="project" value="InterPro"/>
</dbReference>
<dbReference type="PROSITE" id="PS51257">
    <property type="entry name" value="PROKAR_LIPOPROTEIN"/>
    <property type="match status" value="1"/>
</dbReference>
<evidence type="ECO:0000256" key="5">
    <source>
        <dbReference type="SAM" id="SignalP"/>
    </source>
</evidence>
<evidence type="ECO:0000256" key="1">
    <source>
        <dbReference type="ARBA" id="ARBA00022617"/>
    </source>
</evidence>
<dbReference type="InterPro" id="IPR036909">
    <property type="entry name" value="Cyt_c-like_dom_sf"/>
</dbReference>
<comment type="caution">
    <text evidence="7">The sequence shown here is derived from an EMBL/GenBank/DDBJ whole genome shotgun (WGS) entry which is preliminary data.</text>
</comment>
<dbReference type="GO" id="GO:0046872">
    <property type="term" value="F:metal ion binding"/>
    <property type="evidence" value="ECO:0007669"/>
    <property type="project" value="UniProtKB-KW"/>
</dbReference>
<keyword evidence="1 4" id="KW-0349">Heme</keyword>
<dbReference type="GO" id="GO:0009055">
    <property type="term" value="F:electron transfer activity"/>
    <property type="evidence" value="ECO:0007669"/>
    <property type="project" value="InterPro"/>
</dbReference>
<evidence type="ECO:0000256" key="3">
    <source>
        <dbReference type="ARBA" id="ARBA00023004"/>
    </source>
</evidence>
<keyword evidence="3 4" id="KW-0408">Iron</keyword>
<sequence length="157" mass="17592">MKTIKHICAFLLLLFLVGCNWGHEVSTDDATDEGENTSKDMTIKAPSKAKTGVGPIKDEVKLGLQIDEDMAAKGEKLFNKQCTTCHEIHDSNRGPALGGVLEKRSPQWVMNMILNPDGMIENDPQVKALKAVYEVRMNDLDLTEKEARQIVEYLRTY</sequence>
<protein>
    <submittedName>
        <fullName evidence="7">Cytochrome c</fullName>
    </submittedName>
</protein>
<reference evidence="7" key="1">
    <citation type="submission" date="2021-09" db="EMBL/GenBank/DDBJ databases">
        <title>Genome of Aequorivita sp. strain F47161.</title>
        <authorList>
            <person name="Wang Y."/>
        </authorList>
    </citation>
    <scope>NUCLEOTIDE SEQUENCE</scope>
    <source>
        <strain evidence="7">F47161</strain>
    </source>
</reference>
<evidence type="ECO:0000313" key="8">
    <source>
        <dbReference type="Proteomes" id="UP001139461"/>
    </source>
</evidence>